<name>A0ABU8F900_9BACI</name>
<sequence length="104" mass="11474">MRIFIGVITIIFGVFFVSLSINSFGKIGNIILHLYGIALCILSALVLSNKKDGRIHTRFLGIAIAMIFFGIAFILNPGSGARIFGFITIIMGAIFYIIDYVERI</sequence>
<evidence type="ECO:0000256" key="1">
    <source>
        <dbReference type="SAM" id="Phobius"/>
    </source>
</evidence>
<evidence type="ECO:0000313" key="3">
    <source>
        <dbReference type="Proteomes" id="UP001364890"/>
    </source>
</evidence>
<keyword evidence="1" id="KW-1133">Transmembrane helix</keyword>
<keyword evidence="3" id="KW-1185">Reference proteome</keyword>
<dbReference type="Proteomes" id="UP001364890">
    <property type="component" value="Unassembled WGS sequence"/>
</dbReference>
<reference evidence="2 3" key="1">
    <citation type="submission" date="2024-01" db="EMBL/GenBank/DDBJ databases">
        <title>Seven novel Bacillus-like species.</title>
        <authorList>
            <person name="Liu G."/>
        </authorList>
    </citation>
    <scope>NUCLEOTIDE SEQUENCE [LARGE SCALE GENOMIC DNA]</scope>
    <source>
        <strain evidence="2 3">FJAT-51614</strain>
    </source>
</reference>
<evidence type="ECO:0000313" key="2">
    <source>
        <dbReference type="EMBL" id="MEI4771478.1"/>
    </source>
</evidence>
<gene>
    <name evidence="2" type="ORF">WAX74_17770</name>
</gene>
<comment type="caution">
    <text evidence="2">The sequence shown here is derived from an EMBL/GenBank/DDBJ whole genome shotgun (WGS) entry which is preliminary data.</text>
</comment>
<protein>
    <recommendedName>
        <fullName evidence="4">DUF308 domain-containing protein</fullName>
    </recommendedName>
</protein>
<feature type="transmembrane region" description="Helical" evidence="1">
    <location>
        <begin position="59"/>
        <end position="75"/>
    </location>
</feature>
<accession>A0ABU8F900</accession>
<keyword evidence="1" id="KW-0812">Transmembrane</keyword>
<feature type="transmembrane region" description="Helical" evidence="1">
    <location>
        <begin position="81"/>
        <end position="101"/>
    </location>
</feature>
<keyword evidence="1" id="KW-0472">Membrane</keyword>
<dbReference type="RefSeq" id="WP_336499029.1">
    <property type="nucleotide sequence ID" value="NZ_JBAWSY010000020.1"/>
</dbReference>
<proteinExistence type="predicted"/>
<feature type="transmembrane region" description="Helical" evidence="1">
    <location>
        <begin position="30"/>
        <end position="47"/>
    </location>
</feature>
<organism evidence="2 3">
    <name type="scientific">Psychrobacillus mangrovi</name>
    <dbReference type="NCBI Taxonomy" id="3117745"/>
    <lineage>
        <taxon>Bacteria</taxon>
        <taxon>Bacillati</taxon>
        <taxon>Bacillota</taxon>
        <taxon>Bacilli</taxon>
        <taxon>Bacillales</taxon>
        <taxon>Bacillaceae</taxon>
        <taxon>Psychrobacillus</taxon>
    </lineage>
</organism>
<evidence type="ECO:0008006" key="4">
    <source>
        <dbReference type="Google" id="ProtNLM"/>
    </source>
</evidence>
<dbReference type="EMBL" id="JBAWSY010000020">
    <property type="protein sequence ID" value="MEI4771478.1"/>
    <property type="molecule type" value="Genomic_DNA"/>
</dbReference>